<reference evidence="4 5" key="1">
    <citation type="submission" date="2022-01" db="EMBL/GenBank/DDBJ databases">
        <title>A high-quality chromosome-level genome assembly of rohu carp, Labeo rohita.</title>
        <authorList>
            <person name="Arick M.A. II"/>
            <person name="Hsu C.-Y."/>
            <person name="Magbanua Z."/>
            <person name="Pechanova O."/>
            <person name="Grover C."/>
            <person name="Miller E."/>
            <person name="Thrash A."/>
            <person name="Ezzel L."/>
            <person name="Alam S."/>
            <person name="Benzie J."/>
            <person name="Hamilton M."/>
            <person name="Karsi A."/>
            <person name="Lawrence M.L."/>
            <person name="Peterson D.G."/>
        </authorList>
    </citation>
    <scope>NUCLEOTIDE SEQUENCE [LARGE SCALE GENOMIC DNA]</scope>
    <source>
        <strain evidence="5">BAU-BD-2019</strain>
        <tissue evidence="4">Blood</tissue>
    </source>
</reference>
<dbReference type="InterPro" id="IPR002104">
    <property type="entry name" value="Integrase_catalytic"/>
</dbReference>
<feature type="compositionally biased region" description="Polar residues" evidence="2">
    <location>
        <begin position="10"/>
        <end position="26"/>
    </location>
</feature>
<feature type="region of interest" description="Disordered" evidence="2">
    <location>
        <begin position="434"/>
        <end position="454"/>
    </location>
</feature>
<feature type="region of interest" description="Disordered" evidence="2">
    <location>
        <begin position="805"/>
        <end position="826"/>
    </location>
</feature>
<dbReference type="PANTHER" id="PTHR33066">
    <property type="entry name" value="INTEGRASE_SAM-LIKE_N DOMAIN-CONTAINING PROTEIN"/>
    <property type="match status" value="1"/>
</dbReference>
<dbReference type="PROSITE" id="PS51898">
    <property type="entry name" value="TYR_RECOMBINASE"/>
    <property type="match status" value="1"/>
</dbReference>
<feature type="region of interest" description="Disordered" evidence="2">
    <location>
        <begin position="1"/>
        <end position="85"/>
    </location>
</feature>
<keyword evidence="5" id="KW-1185">Reference proteome</keyword>
<dbReference type="InterPro" id="IPR011010">
    <property type="entry name" value="DNA_brk_join_enz"/>
</dbReference>
<feature type="region of interest" description="Disordered" evidence="2">
    <location>
        <begin position="532"/>
        <end position="584"/>
    </location>
</feature>
<keyword evidence="1" id="KW-0233">DNA recombination</keyword>
<dbReference type="Proteomes" id="UP000830375">
    <property type="component" value="Unassembled WGS sequence"/>
</dbReference>
<dbReference type="Gene3D" id="1.10.443.10">
    <property type="entry name" value="Intergrase catalytic core"/>
    <property type="match status" value="1"/>
</dbReference>
<evidence type="ECO:0000259" key="3">
    <source>
        <dbReference type="PROSITE" id="PS51898"/>
    </source>
</evidence>
<sequence length="1159" mass="125072">MRPELRKPRAQSSRHAPPLLQTSSHGESSHSRQRLQSPSPLTLPAKRGGIPRTQSPQGRDGQHLGFSAMSSPESTTSVPPPAKKRRMWSLGGETVLSCVRASSASPQHTKFRGLLTAIPQVQVRRTRPQRLCGQLSSGTSSRVNCHKSLQPLEFTANKKFSVASRLNAEGAGKQKHNINEPRDNSVFGPNGSWPFFSLSTRWHQRSIYGIGSSEPAGSSSGGMERVFSAPVGPRDCNQGLQASVRCKTPSLQRGYSICSKRGFSSGVRSGNILPPREKSYKTSSSGGNSEGLLLPLFSDSKERWGFAPDTGPACSKQALKEVQIQDAHSRGSHSFSPLGRLVCHGRSQGCLLSYKRLSGAQEISQVFLSERSVRICYSPVRAQPRSTCVQQMHRSSIISPETQGSQNICLFGRLSDLRSFAGARGARHRDAHVSSHESGVQDQLCQKPADPVPGDRVSRLANRLGGISRYALGKEDNGVLSVPSPVSRGKHGLVQDLSPPSGHDGFVTVCGPAGLAENEELPALGCGEASVPTTAPRTQSENYHGVRDGSSSVEKPLCIPDRSPVGERVSEKSSDNGRIPDGMGSCFSGQIDKRSLDASVSQTSHKHAGVNGSLSSSETFSPILGGFSCSSQDRQHDGGGIYQSPRGNAFVATAQSSAQADCLERRAFQFAARNARPGSPERWSRSPVEGQPVIRRMGTPPAGGESDLGNLRQGCRRSIRLASKRKMSAVFLSQRRKCTLGCGCAGTPVAERVAIRIPTTESNFSHPRQSKRKRIISPSDSPSLAREAVAGRDCPAPLGRALATPIASGPAVPSRGANFSPPSGTNQSLGLAREGLNLNALGLPQEVINTIQSARAPSTRSLYDLKWQVFEDCLVNNGRAFSTIKVYLAAISACHVGFEGVSVGRHPLIGRFMKGVRRLRPVTKRLVPSWDLSMVLNALTQAPFEPLESVHIKLLSLKTVLLLALASAKRVGELHALSVHQACLNFSPDDSKVMLLPNPAFVPKVSDSAYNCSALELRAFYPPPFSSSEERKLHTLCPVRALRFYVNKTRSFRKNNQLFVSWATHCKGKPISSQRLSHWMVEAIELAYTSMGLQSPEGLRAHSMRGISTSWALFKGISVGDICAAASWTSPHTFIRFYRLDVTAPSLAHAVLRVGSLEN</sequence>
<feature type="region of interest" description="Disordered" evidence="2">
    <location>
        <begin position="762"/>
        <end position="782"/>
    </location>
</feature>
<dbReference type="PANTHER" id="PTHR33066:SF2">
    <property type="entry name" value="FILAGGRIN-2-LIKE"/>
    <property type="match status" value="1"/>
</dbReference>
<feature type="compositionally biased region" description="Polar residues" evidence="2">
    <location>
        <begin position="532"/>
        <end position="542"/>
    </location>
</feature>
<evidence type="ECO:0000256" key="2">
    <source>
        <dbReference type="SAM" id="MobiDB-lite"/>
    </source>
</evidence>
<dbReference type="InterPro" id="IPR013762">
    <property type="entry name" value="Integrase-like_cat_sf"/>
</dbReference>
<protein>
    <submittedName>
        <fullName evidence="4">Phosphomethylpyrimidine synthase</fullName>
    </submittedName>
</protein>
<name>A0ABQ8L8S4_LABRO</name>
<feature type="compositionally biased region" description="Basic and acidic residues" evidence="2">
    <location>
        <begin position="564"/>
        <end position="575"/>
    </location>
</feature>
<evidence type="ECO:0000256" key="1">
    <source>
        <dbReference type="ARBA" id="ARBA00023172"/>
    </source>
</evidence>
<gene>
    <name evidence="4" type="ORF">H4Q32_031249</name>
</gene>
<accession>A0ABQ8L8S4</accession>
<evidence type="ECO:0000313" key="4">
    <source>
        <dbReference type="EMBL" id="KAI2647102.1"/>
    </source>
</evidence>
<organism evidence="4 5">
    <name type="scientific">Labeo rohita</name>
    <name type="common">Indian major carp</name>
    <name type="synonym">Cyprinus rohita</name>
    <dbReference type="NCBI Taxonomy" id="84645"/>
    <lineage>
        <taxon>Eukaryota</taxon>
        <taxon>Metazoa</taxon>
        <taxon>Chordata</taxon>
        <taxon>Craniata</taxon>
        <taxon>Vertebrata</taxon>
        <taxon>Euteleostomi</taxon>
        <taxon>Actinopterygii</taxon>
        <taxon>Neopterygii</taxon>
        <taxon>Teleostei</taxon>
        <taxon>Ostariophysi</taxon>
        <taxon>Cypriniformes</taxon>
        <taxon>Cyprinidae</taxon>
        <taxon>Labeoninae</taxon>
        <taxon>Labeonini</taxon>
        <taxon>Labeo</taxon>
    </lineage>
</organism>
<feature type="domain" description="Tyr recombinase" evidence="3">
    <location>
        <begin position="921"/>
        <end position="1152"/>
    </location>
</feature>
<proteinExistence type="predicted"/>
<dbReference type="SUPFAM" id="SSF47823">
    <property type="entry name" value="lambda integrase-like, N-terminal domain"/>
    <property type="match status" value="1"/>
</dbReference>
<feature type="region of interest" description="Disordered" evidence="2">
    <location>
        <begin position="673"/>
        <end position="710"/>
    </location>
</feature>
<comment type="caution">
    <text evidence="4">The sequence shown here is derived from an EMBL/GenBank/DDBJ whole genome shotgun (WGS) entry which is preliminary data.</text>
</comment>
<evidence type="ECO:0000313" key="5">
    <source>
        <dbReference type="Proteomes" id="UP000830375"/>
    </source>
</evidence>
<dbReference type="SUPFAM" id="SSF56349">
    <property type="entry name" value="DNA breaking-rejoining enzymes"/>
    <property type="match status" value="1"/>
</dbReference>
<dbReference type="EMBL" id="JACTAM010000598">
    <property type="protein sequence ID" value="KAI2647102.1"/>
    <property type="molecule type" value="Genomic_DNA"/>
</dbReference>